<dbReference type="CDD" id="cd00190">
    <property type="entry name" value="Tryp_SPc"/>
    <property type="match status" value="1"/>
</dbReference>
<gene>
    <name evidence="13" type="ORF">ROHU_006251</name>
</gene>
<dbReference type="InterPro" id="IPR033116">
    <property type="entry name" value="TRYPSIN_SER"/>
</dbReference>
<evidence type="ECO:0000256" key="3">
    <source>
        <dbReference type="ARBA" id="ARBA00022801"/>
    </source>
</evidence>
<dbReference type="AlphaFoldDB" id="A0A498MXH6"/>
<evidence type="ECO:0000313" key="13">
    <source>
        <dbReference type="EMBL" id="RXN24204.1"/>
    </source>
</evidence>
<dbReference type="GO" id="GO:0005576">
    <property type="term" value="C:extracellular region"/>
    <property type="evidence" value="ECO:0007669"/>
    <property type="project" value="UniProtKB-SubCell"/>
</dbReference>
<feature type="domain" description="Peptidase S1" evidence="12">
    <location>
        <begin position="105"/>
        <end position="331"/>
    </location>
</feature>
<keyword evidence="10" id="KW-0812">Transmembrane</keyword>
<evidence type="ECO:0000256" key="6">
    <source>
        <dbReference type="ARBA" id="ARBA00023157"/>
    </source>
</evidence>
<dbReference type="Proteomes" id="UP000290572">
    <property type="component" value="Unassembled WGS sequence"/>
</dbReference>
<evidence type="ECO:0000256" key="4">
    <source>
        <dbReference type="ARBA" id="ARBA00022825"/>
    </source>
</evidence>
<accession>A0A498MXH6</accession>
<organism evidence="13 14">
    <name type="scientific">Labeo rohita</name>
    <name type="common">Indian major carp</name>
    <name type="synonym">Cyprinus rohita</name>
    <dbReference type="NCBI Taxonomy" id="84645"/>
    <lineage>
        <taxon>Eukaryota</taxon>
        <taxon>Metazoa</taxon>
        <taxon>Chordata</taxon>
        <taxon>Craniata</taxon>
        <taxon>Vertebrata</taxon>
        <taxon>Euteleostomi</taxon>
        <taxon>Actinopterygii</taxon>
        <taxon>Neopterygii</taxon>
        <taxon>Teleostei</taxon>
        <taxon>Ostariophysi</taxon>
        <taxon>Cypriniformes</taxon>
        <taxon>Cyprinidae</taxon>
        <taxon>Labeoninae</taxon>
        <taxon>Labeonini</taxon>
        <taxon>Labeo</taxon>
    </lineage>
</organism>
<feature type="transmembrane region" description="Helical" evidence="10">
    <location>
        <begin position="72"/>
        <end position="92"/>
    </location>
</feature>
<proteinExistence type="predicted"/>
<dbReference type="SMART" id="SM00020">
    <property type="entry name" value="Tryp_SPc"/>
    <property type="match status" value="1"/>
</dbReference>
<dbReference type="Gene3D" id="2.40.10.10">
    <property type="entry name" value="Trypsin-like serine proteases"/>
    <property type="match status" value="2"/>
</dbReference>
<evidence type="ECO:0000256" key="11">
    <source>
        <dbReference type="SAM" id="SignalP"/>
    </source>
</evidence>
<sequence>MTIISLLLLASLLPHLTFTARANVGIVNGKEAKPHSRPYMVAVQVKEQHICGGFLISDRFVMTAAHCRENESSLIVFMMIIIISLLLLASLLPPLTFTDHVNVGIVNGREAKPHSRPYMVSVQKNWLHTCGGFLASDEFVLTAAHCQEKYSETLTVVVGAHDLKNKTEDSVCIGVKSYHKHPNFTKEPVMNDIMLLRLEKKLTQNEKVNWISIPVKEEEIEVHSVCSVASWGRLDTNGSLSSRLMETHVKIMNNAECENEWGQDDYSVSEMMCTYGNGGSCTGDSGGPLVCGKIAVSVTSFGDADLCNSPEHPEVYMKVSAYLPWIHKFTGNVY</sequence>
<dbReference type="InterPro" id="IPR043504">
    <property type="entry name" value="Peptidase_S1_PA_chymotrypsin"/>
</dbReference>
<comment type="subcellular location">
    <subcellularLocation>
        <location evidence="1">Secreted</location>
        <location evidence="1">Extracellular space</location>
    </subcellularLocation>
</comment>
<evidence type="ECO:0000256" key="5">
    <source>
        <dbReference type="ARBA" id="ARBA00023145"/>
    </source>
</evidence>
<dbReference type="Pfam" id="PF00089">
    <property type="entry name" value="Trypsin"/>
    <property type="match status" value="2"/>
</dbReference>
<dbReference type="InterPro" id="IPR018114">
    <property type="entry name" value="TRYPSIN_HIS"/>
</dbReference>
<dbReference type="PROSITE" id="PS00135">
    <property type="entry name" value="TRYPSIN_SER"/>
    <property type="match status" value="1"/>
</dbReference>
<dbReference type="FunFam" id="2.40.10.10:FF:000005">
    <property type="entry name" value="Serine protease 37"/>
    <property type="match status" value="1"/>
</dbReference>
<evidence type="ECO:0000256" key="9">
    <source>
        <dbReference type="RuleBase" id="RU363034"/>
    </source>
</evidence>
<comment type="caution">
    <text evidence="13">The sequence shown here is derived from an EMBL/GenBank/DDBJ whole genome shotgun (WGS) entry which is preliminary data.</text>
</comment>
<keyword evidence="2 9" id="KW-0645">Protease</keyword>
<dbReference type="PANTHER" id="PTHR24271">
    <property type="entry name" value="KALLIKREIN-RELATED"/>
    <property type="match status" value="1"/>
</dbReference>
<dbReference type="STRING" id="84645.A0A498MXH6"/>
<name>A0A498MXH6_LABRO</name>
<dbReference type="GO" id="GO:0006508">
    <property type="term" value="P:proteolysis"/>
    <property type="evidence" value="ECO:0007669"/>
    <property type="project" value="UniProtKB-KW"/>
</dbReference>
<dbReference type="GO" id="GO:0004252">
    <property type="term" value="F:serine-type endopeptidase activity"/>
    <property type="evidence" value="ECO:0007669"/>
    <property type="project" value="UniProtKB-EC"/>
</dbReference>
<evidence type="ECO:0000313" key="14">
    <source>
        <dbReference type="Proteomes" id="UP000290572"/>
    </source>
</evidence>
<evidence type="ECO:0000256" key="8">
    <source>
        <dbReference type="ARBA" id="ARBA00038868"/>
    </source>
</evidence>
<feature type="signal peptide" evidence="11">
    <location>
        <begin position="1"/>
        <end position="19"/>
    </location>
</feature>
<dbReference type="InterPro" id="IPR009003">
    <property type="entry name" value="Peptidase_S1_PA"/>
</dbReference>
<keyword evidence="10" id="KW-1133">Transmembrane helix</keyword>
<dbReference type="EMBL" id="QBIY01012548">
    <property type="protein sequence ID" value="RXN24204.1"/>
    <property type="molecule type" value="Genomic_DNA"/>
</dbReference>
<evidence type="ECO:0000256" key="10">
    <source>
        <dbReference type="SAM" id="Phobius"/>
    </source>
</evidence>
<protein>
    <recommendedName>
        <fullName evidence="8">trypsin</fullName>
        <ecNumber evidence="8">3.4.21.4</ecNumber>
    </recommendedName>
</protein>
<dbReference type="PROSITE" id="PS50240">
    <property type="entry name" value="TRYPSIN_DOM"/>
    <property type="match status" value="1"/>
</dbReference>
<dbReference type="EC" id="3.4.21.4" evidence="8"/>
<comment type="catalytic activity">
    <reaction evidence="7">
        <text>Preferential cleavage: Arg-|-Xaa, Lys-|-Xaa.</text>
        <dbReference type="EC" id="3.4.21.4"/>
    </reaction>
</comment>
<feature type="chain" id="PRO_5019764518" description="trypsin" evidence="11">
    <location>
        <begin position="20"/>
        <end position="334"/>
    </location>
</feature>
<reference evidence="13 14" key="1">
    <citation type="submission" date="2018-03" db="EMBL/GenBank/DDBJ databases">
        <title>Draft genome sequence of Rohu Carp (Labeo rohita).</title>
        <authorList>
            <person name="Das P."/>
            <person name="Kushwaha B."/>
            <person name="Joshi C.G."/>
            <person name="Kumar D."/>
            <person name="Nagpure N.S."/>
            <person name="Sahoo L."/>
            <person name="Das S.P."/>
            <person name="Bit A."/>
            <person name="Patnaik S."/>
            <person name="Meher P.K."/>
            <person name="Jayasankar P."/>
            <person name="Koringa P.G."/>
            <person name="Patel N.V."/>
            <person name="Hinsu A.T."/>
            <person name="Kumar R."/>
            <person name="Pandey M."/>
            <person name="Agarwal S."/>
            <person name="Srivastava S."/>
            <person name="Singh M."/>
            <person name="Iquebal M.A."/>
            <person name="Jaiswal S."/>
            <person name="Angadi U.B."/>
            <person name="Kumar N."/>
            <person name="Raza M."/>
            <person name="Shah T.M."/>
            <person name="Rai A."/>
            <person name="Jena J.K."/>
        </authorList>
    </citation>
    <scope>NUCLEOTIDE SEQUENCE [LARGE SCALE GENOMIC DNA]</scope>
    <source>
        <strain evidence="13">DASCIFA01</strain>
        <tissue evidence="13">Testis</tissue>
    </source>
</reference>
<keyword evidence="6" id="KW-1015">Disulfide bond</keyword>
<dbReference type="PROSITE" id="PS00134">
    <property type="entry name" value="TRYPSIN_HIS"/>
    <property type="match status" value="1"/>
</dbReference>
<evidence type="ECO:0000259" key="12">
    <source>
        <dbReference type="PROSITE" id="PS50240"/>
    </source>
</evidence>
<keyword evidence="4 9" id="KW-0720">Serine protease</keyword>
<evidence type="ECO:0000256" key="7">
    <source>
        <dbReference type="ARBA" id="ARBA00036320"/>
    </source>
</evidence>
<dbReference type="PRINTS" id="PR00722">
    <property type="entry name" value="CHYMOTRYPSIN"/>
</dbReference>
<dbReference type="PANTHER" id="PTHR24271:SF87">
    <property type="entry name" value="ARGININE ESTERASE-LIKE-RELATED"/>
    <property type="match status" value="1"/>
</dbReference>
<keyword evidence="11" id="KW-0732">Signal</keyword>
<evidence type="ECO:0000256" key="2">
    <source>
        <dbReference type="ARBA" id="ARBA00022670"/>
    </source>
</evidence>
<evidence type="ECO:0000256" key="1">
    <source>
        <dbReference type="ARBA" id="ARBA00004239"/>
    </source>
</evidence>
<dbReference type="InterPro" id="IPR001254">
    <property type="entry name" value="Trypsin_dom"/>
</dbReference>
<keyword evidence="10" id="KW-0472">Membrane</keyword>
<dbReference type="InterPro" id="IPR001314">
    <property type="entry name" value="Peptidase_S1A"/>
</dbReference>
<keyword evidence="3 9" id="KW-0378">Hydrolase</keyword>
<dbReference type="SUPFAM" id="SSF50494">
    <property type="entry name" value="Trypsin-like serine proteases"/>
    <property type="match status" value="2"/>
</dbReference>
<keyword evidence="5" id="KW-0865">Zymogen</keyword>
<keyword evidence="14" id="KW-1185">Reference proteome</keyword>